<dbReference type="RefSeq" id="WP_091661968.1">
    <property type="nucleotide sequence ID" value="NZ_FONT01000005.1"/>
</dbReference>
<dbReference type="InterPro" id="IPR055348">
    <property type="entry name" value="DctQ"/>
</dbReference>
<dbReference type="GO" id="GO:0015740">
    <property type="term" value="P:C4-dicarboxylate transport"/>
    <property type="evidence" value="ECO:0007669"/>
    <property type="project" value="TreeGrafter"/>
</dbReference>
<keyword evidence="6 9" id="KW-1133">Transmembrane helix</keyword>
<evidence type="ECO:0000256" key="1">
    <source>
        <dbReference type="ARBA" id="ARBA00004429"/>
    </source>
</evidence>
<name>A0A1I2E3F7_9BACI</name>
<keyword evidence="5 9" id="KW-0812">Transmembrane</keyword>
<evidence type="ECO:0000313" key="12">
    <source>
        <dbReference type="Proteomes" id="UP000199516"/>
    </source>
</evidence>
<dbReference type="Pfam" id="PF04290">
    <property type="entry name" value="DctQ"/>
    <property type="match status" value="1"/>
</dbReference>
<sequence length="173" mass="19876">MEAEQNKKPIWARVIDGISEISGYLGGIAIFASTLIIVYQVIVRSFFNVPTVWQTELSIYLLMFATFVGATYGLKHNSHVGVDVIIERLPKRGQSILRIFTSLLCVIFTVVLSWKAWELWWEVTENGWHSSTLWGPPLTFPYFILPLGMTFVTLQFIVLIYEEFVKLKNINQT</sequence>
<dbReference type="Proteomes" id="UP000199516">
    <property type="component" value="Unassembled WGS sequence"/>
</dbReference>
<dbReference type="GO" id="GO:0005886">
    <property type="term" value="C:plasma membrane"/>
    <property type="evidence" value="ECO:0007669"/>
    <property type="project" value="UniProtKB-SubCell"/>
</dbReference>
<dbReference type="GO" id="GO:0022857">
    <property type="term" value="F:transmembrane transporter activity"/>
    <property type="evidence" value="ECO:0007669"/>
    <property type="project" value="TreeGrafter"/>
</dbReference>
<feature type="transmembrane region" description="Helical" evidence="9">
    <location>
        <begin position="21"/>
        <end position="42"/>
    </location>
</feature>
<evidence type="ECO:0000256" key="8">
    <source>
        <dbReference type="ARBA" id="ARBA00038436"/>
    </source>
</evidence>
<comment type="subcellular location">
    <subcellularLocation>
        <location evidence="1">Cell inner membrane</location>
        <topology evidence="1">Multi-pass membrane protein</topology>
    </subcellularLocation>
</comment>
<dbReference type="AlphaFoldDB" id="A0A1I2E3F7"/>
<organism evidence="11 12">
    <name type="scientific">Alteribacillus iranensis</name>
    <dbReference type="NCBI Taxonomy" id="930128"/>
    <lineage>
        <taxon>Bacteria</taxon>
        <taxon>Bacillati</taxon>
        <taxon>Bacillota</taxon>
        <taxon>Bacilli</taxon>
        <taxon>Bacillales</taxon>
        <taxon>Bacillaceae</taxon>
        <taxon>Alteribacillus</taxon>
    </lineage>
</organism>
<keyword evidence="12" id="KW-1185">Reference proteome</keyword>
<evidence type="ECO:0000256" key="5">
    <source>
        <dbReference type="ARBA" id="ARBA00022692"/>
    </source>
</evidence>
<feature type="transmembrane region" description="Helical" evidence="9">
    <location>
        <begin position="140"/>
        <end position="161"/>
    </location>
</feature>
<dbReference type="EMBL" id="FONT01000005">
    <property type="protein sequence ID" value="SFE87166.1"/>
    <property type="molecule type" value="Genomic_DNA"/>
</dbReference>
<evidence type="ECO:0000256" key="7">
    <source>
        <dbReference type="ARBA" id="ARBA00023136"/>
    </source>
</evidence>
<evidence type="ECO:0000256" key="2">
    <source>
        <dbReference type="ARBA" id="ARBA00022448"/>
    </source>
</evidence>
<keyword evidence="7 9" id="KW-0472">Membrane</keyword>
<evidence type="ECO:0000313" key="11">
    <source>
        <dbReference type="EMBL" id="SFE87166.1"/>
    </source>
</evidence>
<dbReference type="OrthoDB" id="2086825at2"/>
<evidence type="ECO:0000259" key="10">
    <source>
        <dbReference type="Pfam" id="PF04290"/>
    </source>
</evidence>
<dbReference type="PANTHER" id="PTHR35011:SF2">
    <property type="entry name" value="2,3-DIKETO-L-GULONATE TRAP TRANSPORTER SMALL PERMEASE PROTEIN YIAM"/>
    <property type="match status" value="1"/>
</dbReference>
<evidence type="ECO:0000256" key="6">
    <source>
        <dbReference type="ARBA" id="ARBA00022989"/>
    </source>
</evidence>
<dbReference type="InterPro" id="IPR007387">
    <property type="entry name" value="TRAP_DctQ"/>
</dbReference>
<keyword evidence="2" id="KW-0813">Transport</keyword>
<protein>
    <submittedName>
        <fullName evidence="11">TRAP-type C4-dicarboxylate transport system, small permease component</fullName>
    </submittedName>
</protein>
<keyword evidence="4" id="KW-0997">Cell inner membrane</keyword>
<feature type="transmembrane region" description="Helical" evidence="9">
    <location>
        <begin position="57"/>
        <end position="74"/>
    </location>
</feature>
<evidence type="ECO:0000256" key="9">
    <source>
        <dbReference type="SAM" id="Phobius"/>
    </source>
</evidence>
<feature type="transmembrane region" description="Helical" evidence="9">
    <location>
        <begin position="95"/>
        <end position="114"/>
    </location>
</feature>
<evidence type="ECO:0000256" key="4">
    <source>
        <dbReference type="ARBA" id="ARBA00022519"/>
    </source>
</evidence>
<accession>A0A1I2E3F7</accession>
<dbReference type="PANTHER" id="PTHR35011">
    <property type="entry name" value="2,3-DIKETO-L-GULONATE TRAP TRANSPORTER SMALL PERMEASE PROTEIN YIAM"/>
    <property type="match status" value="1"/>
</dbReference>
<proteinExistence type="inferred from homology"/>
<comment type="similarity">
    <text evidence="8">Belongs to the TRAP transporter small permease family.</text>
</comment>
<keyword evidence="3" id="KW-1003">Cell membrane</keyword>
<evidence type="ECO:0000256" key="3">
    <source>
        <dbReference type="ARBA" id="ARBA00022475"/>
    </source>
</evidence>
<feature type="domain" description="Tripartite ATP-independent periplasmic transporters DctQ component" evidence="10">
    <location>
        <begin position="34"/>
        <end position="164"/>
    </location>
</feature>
<dbReference type="STRING" id="930128.SAMN05192532_10566"/>
<reference evidence="11 12" key="1">
    <citation type="submission" date="2016-10" db="EMBL/GenBank/DDBJ databases">
        <authorList>
            <person name="de Groot N.N."/>
        </authorList>
    </citation>
    <scope>NUCLEOTIDE SEQUENCE [LARGE SCALE GENOMIC DNA]</scope>
    <source>
        <strain evidence="11 12">DSM 23995</strain>
    </source>
</reference>
<gene>
    <name evidence="11" type="ORF">SAMN05192532_10566</name>
</gene>